<organism evidence="1 2">
    <name type="scientific">Rhizobium etli bv. mimosae str. IE4771</name>
    <dbReference type="NCBI Taxonomy" id="1432050"/>
    <lineage>
        <taxon>Bacteria</taxon>
        <taxon>Pseudomonadati</taxon>
        <taxon>Pseudomonadota</taxon>
        <taxon>Alphaproteobacteria</taxon>
        <taxon>Hyphomicrobiales</taxon>
        <taxon>Rhizobiaceae</taxon>
        <taxon>Rhizobium/Agrobacterium group</taxon>
        <taxon>Rhizobium</taxon>
    </lineage>
</organism>
<accession>A0A060I5B8</accession>
<evidence type="ECO:0000313" key="2">
    <source>
        <dbReference type="Proteomes" id="UP000027180"/>
    </source>
</evidence>
<name>A0A060I5B8_RHIET</name>
<evidence type="ECO:0000313" key="1">
    <source>
        <dbReference type="EMBL" id="AIC28959.1"/>
    </source>
</evidence>
<proteinExistence type="predicted"/>
<dbReference type="HOGENOM" id="CLU_2901064_0_0_5"/>
<dbReference type="EMBL" id="CP006986">
    <property type="protein sequence ID" value="AIC28959.1"/>
    <property type="molecule type" value="Genomic_DNA"/>
</dbReference>
<reference evidence="1 2" key="1">
    <citation type="submission" date="2013-12" db="EMBL/GenBank/DDBJ databases">
        <title>Complete genome sequence of Rhizobium etli bv. mimosae IE4771.</title>
        <authorList>
            <person name="Bustos P."/>
            <person name="Santamaria R.I."/>
            <person name="Lozano L."/>
            <person name="Ormeno-Orrillo E."/>
            <person name="Rogel M.A."/>
            <person name="Romero D."/>
            <person name="Cevallos M.A."/>
            <person name="Martinez-Romero E."/>
            <person name="Gonzalez V."/>
        </authorList>
    </citation>
    <scope>NUCLEOTIDE SEQUENCE [LARGE SCALE GENOMIC DNA]</scope>
    <source>
        <strain evidence="1 2">IE4771</strain>
    </source>
</reference>
<dbReference type="Proteomes" id="UP000027180">
    <property type="component" value="Chromosome"/>
</dbReference>
<gene>
    <name evidence="1" type="ORF">IE4771_CH03896</name>
</gene>
<sequence>MPGPSGESFYGALVMSVPPAAQPADFSSMKKLTMPYPHAYCGVLRFSLFTLPSKVCGREVRP</sequence>
<dbReference type="AlphaFoldDB" id="A0A060I5B8"/>
<dbReference type="KEGG" id="rei:IE4771_CH03896"/>
<protein>
    <submittedName>
        <fullName evidence="1">Uncharacterized protein</fullName>
    </submittedName>
</protein>